<feature type="domain" description="FAD dependent oxidoreductase" evidence="2">
    <location>
        <begin position="10"/>
        <end position="353"/>
    </location>
</feature>
<dbReference type="SUPFAM" id="SSF51905">
    <property type="entry name" value="FAD/NAD(P)-binding domain"/>
    <property type="match status" value="1"/>
</dbReference>
<dbReference type="SUPFAM" id="SSF54373">
    <property type="entry name" value="FAD-linked reductases, C-terminal domain"/>
    <property type="match status" value="1"/>
</dbReference>
<evidence type="ECO:0000259" key="2">
    <source>
        <dbReference type="Pfam" id="PF01266"/>
    </source>
</evidence>
<evidence type="ECO:0000313" key="3">
    <source>
        <dbReference type="EMBL" id="CAA9584984.1"/>
    </source>
</evidence>
<dbReference type="PANTHER" id="PTHR13847">
    <property type="entry name" value="SARCOSINE DEHYDROGENASE-RELATED"/>
    <property type="match status" value="1"/>
</dbReference>
<dbReference type="EC" id="1.4.3.19" evidence="3"/>
<dbReference type="InterPro" id="IPR006076">
    <property type="entry name" value="FAD-dep_OxRdtase"/>
</dbReference>
<gene>
    <name evidence="3" type="ORF">AVDCRST_MAG59-5350</name>
</gene>
<dbReference type="Gene3D" id="3.50.50.60">
    <property type="entry name" value="FAD/NAD(P)-binding domain"/>
    <property type="match status" value="1"/>
</dbReference>
<proteinExistence type="predicted"/>
<organism evidence="3">
    <name type="scientific">uncultured Thermomicrobiales bacterium</name>
    <dbReference type="NCBI Taxonomy" id="1645740"/>
    <lineage>
        <taxon>Bacteria</taxon>
        <taxon>Pseudomonadati</taxon>
        <taxon>Thermomicrobiota</taxon>
        <taxon>Thermomicrobia</taxon>
        <taxon>Thermomicrobiales</taxon>
        <taxon>environmental samples</taxon>
    </lineage>
</organism>
<keyword evidence="1 3" id="KW-0560">Oxidoreductase</keyword>
<dbReference type="Pfam" id="PF01266">
    <property type="entry name" value="DAO"/>
    <property type="match status" value="1"/>
</dbReference>
<dbReference type="GO" id="GO:0005737">
    <property type="term" value="C:cytoplasm"/>
    <property type="evidence" value="ECO:0007669"/>
    <property type="project" value="TreeGrafter"/>
</dbReference>
<evidence type="ECO:0000256" key="1">
    <source>
        <dbReference type="ARBA" id="ARBA00023002"/>
    </source>
</evidence>
<reference evidence="3" key="1">
    <citation type="submission" date="2020-02" db="EMBL/GenBank/DDBJ databases">
        <authorList>
            <person name="Meier V. D."/>
        </authorList>
    </citation>
    <scope>NUCLEOTIDE SEQUENCE</scope>
    <source>
        <strain evidence="3">AVDCRST_MAG59</strain>
    </source>
</reference>
<dbReference type="PROSITE" id="PS51257">
    <property type="entry name" value="PROKAR_LIPOPROTEIN"/>
    <property type="match status" value="1"/>
</dbReference>
<accession>A0A6J4VTK5</accession>
<name>A0A6J4VTK5_9BACT</name>
<sequence>MNGSDRADGIVIVGGGVIGCAVLFELAKRGVHATLVERGMVGREASWASAGIISLPSRPAWRPERVELGRRSLERYPDLVDELEATTGIAIDYNRTGEWQIAVDAEHAAEEAARVVYQRGLGYAVEEVPPAEARQREPALPEALEAAWFVPGVGSLTVFRLTQALAAGARALGATVLEQTPVGGLLRDGGRVAGVRLLDRDLPAATTVLATGAWTRFLGDAVGAALPTRPVKGQLVAFANAPVRPISVIAGHGGYVRPRPDGSVVVAATEEEAGFDRRVTGDGLAWLLDLTRTICPGLLAGELVESWSGLRPGSDTGDPMMGPVPGTDGLWVAAGHFRTGAKEAPATGALVAAALAGEPPDPLLAAFAPPAAVGSGVAG</sequence>
<dbReference type="GO" id="GO:0043799">
    <property type="term" value="F:glycine oxidase activity"/>
    <property type="evidence" value="ECO:0007669"/>
    <property type="project" value="UniProtKB-EC"/>
</dbReference>
<protein>
    <submittedName>
        <fullName evidence="3">Glycine oxidase ThiO</fullName>
        <ecNumber evidence="3">1.4.3.19</ecNumber>
    </submittedName>
</protein>
<dbReference type="PANTHER" id="PTHR13847:SF289">
    <property type="entry name" value="GLYCINE OXIDASE"/>
    <property type="match status" value="1"/>
</dbReference>
<dbReference type="InterPro" id="IPR036188">
    <property type="entry name" value="FAD/NAD-bd_sf"/>
</dbReference>
<dbReference type="Gene3D" id="3.30.9.10">
    <property type="entry name" value="D-Amino Acid Oxidase, subunit A, domain 2"/>
    <property type="match status" value="1"/>
</dbReference>
<dbReference type="AlphaFoldDB" id="A0A6J4VTK5"/>
<dbReference type="EMBL" id="CADCWF010000374">
    <property type="protein sequence ID" value="CAA9584984.1"/>
    <property type="molecule type" value="Genomic_DNA"/>
</dbReference>